<organism evidence="1 2">
    <name type="scientific">Brumimicrobium oceani</name>
    <dbReference type="NCBI Taxonomy" id="2100725"/>
    <lineage>
        <taxon>Bacteria</taxon>
        <taxon>Pseudomonadati</taxon>
        <taxon>Bacteroidota</taxon>
        <taxon>Flavobacteriia</taxon>
        <taxon>Flavobacteriales</taxon>
        <taxon>Crocinitomicaceae</taxon>
        <taxon>Brumimicrobium</taxon>
    </lineage>
</organism>
<proteinExistence type="predicted"/>
<accession>A0A2U2XHA4</accession>
<sequence length="232" mass="26402">MSASSQKANQILKVHTFEALATTPFQGEINAMCWERNLLGNFSEIVEKIECEGNMKEIDLEELRALNLSKEANLAREVLLTDFENLKKFGAAPILNLIKNYERDDSFPIFPTDVYSFHVDRSPIPSQTFLCTYYGEPSDILPNHEGIQKVLVPEIRKELKKIYAGPDEGFEEFLSEYFFDLHYQALPKANITSLGKGNLWKLAIDHPDNPVLPCLHRAPVEKDGEARLMIIC</sequence>
<dbReference type="AlphaFoldDB" id="A0A2U2XHA4"/>
<evidence type="ECO:0000313" key="1">
    <source>
        <dbReference type="EMBL" id="PWH87120.1"/>
    </source>
</evidence>
<dbReference type="OrthoDB" id="6710124at2"/>
<evidence type="ECO:0008006" key="3">
    <source>
        <dbReference type="Google" id="ProtNLM"/>
    </source>
</evidence>
<gene>
    <name evidence="1" type="ORF">DIT68_02330</name>
</gene>
<dbReference type="RefSeq" id="WP_109358200.1">
    <property type="nucleotide sequence ID" value="NZ_QFRJ01000001.1"/>
</dbReference>
<evidence type="ECO:0000313" key="2">
    <source>
        <dbReference type="Proteomes" id="UP000245370"/>
    </source>
</evidence>
<dbReference type="Proteomes" id="UP000245370">
    <property type="component" value="Unassembled WGS sequence"/>
</dbReference>
<reference evidence="1 2" key="2">
    <citation type="submission" date="2018-05" db="EMBL/GenBank/DDBJ databases">
        <authorList>
            <person name="Lanie J.A."/>
            <person name="Ng W.-L."/>
            <person name="Kazmierczak K.M."/>
            <person name="Andrzejewski T.M."/>
            <person name="Davidsen T.M."/>
            <person name="Wayne K.J."/>
            <person name="Tettelin H."/>
            <person name="Glass J.I."/>
            <person name="Rusch D."/>
            <person name="Podicherti R."/>
            <person name="Tsui H.-C.T."/>
            <person name="Winkler M.E."/>
        </authorList>
    </citation>
    <scope>NUCLEOTIDE SEQUENCE [LARGE SCALE GENOMIC DNA]</scope>
    <source>
        <strain evidence="1 2">C305</strain>
    </source>
</reference>
<reference evidence="1 2" key="1">
    <citation type="submission" date="2018-05" db="EMBL/GenBank/DDBJ databases">
        <title>Brumimicrobium oceani sp. nov., isolated from coastal sediment.</title>
        <authorList>
            <person name="Kou Y."/>
        </authorList>
    </citation>
    <scope>NUCLEOTIDE SEQUENCE [LARGE SCALE GENOMIC DNA]</scope>
    <source>
        <strain evidence="1 2">C305</strain>
    </source>
</reference>
<dbReference type="EMBL" id="QFRJ01000001">
    <property type="protein sequence ID" value="PWH87120.1"/>
    <property type="molecule type" value="Genomic_DNA"/>
</dbReference>
<protein>
    <recommendedName>
        <fullName evidence="3">DUF1826 domain-containing protein</fullName>
    </recommendedName>
</protein>
<name>A0A2U2XHA4_9FLAO</name>
<keyword evidence="2" id="KW-1185">Reference proteome</keyword>
<comment type="caution">
    <text evidence="1">The sequence shown here is derived from an EMBL/GenBank/DDBJ whole genome shotgun (WGS) entry which is preliminary data.</text>
</comment>